<dbReference type="OrthoDB" id="9797976at2"/>
<gene>
    <name evidence="2" type="ORF">SAMN05877842_1284</name>
</gene>
<dbReference type="InterPro" id="IPR007563">
    <property type="entry name" value="DUF554"/>
</dbReference>
<keyword evidence="1" id="KW-0812">Transmembrane</keyword>
<reference evidence="3" key="1">
    <citation type="submission" date="2017-08" db="EMBL/GenBank/DDBJ databases">
        <authorList>
            <person name="Varghese N."/>
            <person name="Submissions S."/>
        </authorList>
    </citation>
    <scope>NUCLEOTIDE SEQUENCE [LARGE SCALE GENOMIC DNA]</scope>
    <source>
        <strain evidence="3">JC23</strain>
    </source>
</reference>
<keyword evidence="1" id="KW-0472">Membrane</keyword>
<protein>
    <recommendedName>
        <fullName evidence="4">DUF554 domain-containing protein</fullName>
    </recommendedName>
</protein>
<keyword evidence="3" id="KW-1185">Reference proteome</keyword>
<dbReference type="PANTHER" id="PTHR36111">
    <property type="entry name" value="INNER MEMBRANE PROTEIN-RELATED"/>
    <property type="match status" value="1"/>
</dbReference>
<feature type="transmembrane region" description="Helical" evidence="1">
    <location>
        <begin position="6"/>
        <end position="25"/>
    </location>
</feature>
<dbReference type="RefSeq" id="WP_097151282.1">
    <property type="nucleotide sequence ID" value="NZ_OBQC01000028.1"/>
</dbReference>
<evidence type="ECO:0000313" key="3">
    <source>
        <dbReference type="Proteomes" id="UP000219252"/>
    </source>
</evidence>
<dbReference type="AlphaFoldDB" id="A0A285UXT8"/>
<dbReference type="PANTHER" id="PTHR36111:SF2">
    <property type="entry name" value="INNER MEMBRANE PROTEIN"/>
    <property type="match status" value="1"/>
</dbReference>
<feature type="transmembrane region" description="Helical" evidence="1">
    <location>
        <begin position="56"/>
        <end position="76"/>
    </location>
</feature>
<keyword evidence="1" id="KW-1133">Transmembrane helix</keyword>
<dbReference type="EMBL" id="OBQC01000028">
    <property type="protein sequence ID" value="SOC45051.1"/>
    <property type="molecule type" value="Genomic_DNA"/>
</dbReference>
<evidence type="ECO:0000313" key="2">
    <source>
        <dbReference type="EMBL" id="SOC45051.1"/>
    </source>
</evidence>
<feature type="transmembrane region" description="Helical" evidence="1">
    <location>
        <begin position="97"/>
        <end position="116"/>
    </location>
</feature>
<proteinExistence type="predicted"/>
<organism evidence="2 3">
    <name type="scientific">Ureibacillus acetophenoni</name>
    <dbReference type="NCBI Taxonomy" id="614649"/>
    <lineage>
        <taxon>Bacteria</taxon>
        <taxon>Bacillati</taxon>
        <taxon>Bacillota</taxon>
        <taxon>Bacilli</taxon>
        <taxon>Bacillales</taxon>
        <taxon>Caryophanaceae</taxon>
        <taxon>Ureibacillus</taxon>
    </lineage>
</organism>
<feature type="transmembrane region" description="Helical" evidence="1">
    <location>
        <begin position="32"/>
        <end position="50"/>
    </location>
</feature>
<name>A0A285UXT8_9BACL</name>
<feature type="transmembrane region" description="Helical" evidence="1">
    <location>
        <begin position="180"/>
        <end position="200"/>
    </location>
</feature>
<feature type="transmembrane region" description="Helical" evidence="1">
    <location>
        <begin position="136"/>
        <end position="159"/>
    </location>
</feature>
<dbReference type="Proteomes" id="UP000219252">
    <property type="component" value="Unassembled WGS sequence"/>
</dbReference>
<dbReference type="Pfam" id="PF04474">
    <property type="entry name" value="DUF554"/>
    <property type="match status" value="1"/>
</dbReference>
<evidence type="ECO:0008006" key="4">
    <source>
        <dbReference type="Google" id="ProtNLM"/>
    </source>
</evidence>
<evidence type="ECO:0000256" key="1">
    <source>
        <dbReference type="SAM" id="Phobius"/>
    </source>
</evidence>
<sequence length="226" mass="23992">MIGTILNTIAIIVGSALGSLLKKGIKEEYQSALFTAMGFAAVALGVNAIVQNMPNSSYPVLFIVSLAIGGLVGTIINFDEKFNNLVNRFSKTDLGKGLSTAILLFCIGTLSILGPVESALNDNHTYLFTNATLDLVTSMALAATYGFGIAIAAVVLFIWQSSIYLSAQYIEPFLTDVLMTEVSIVGGILILSSGLSILGIKDSKTLNMLPSLFIPVIWFVGLALFQ</sequence>
<feature type="transmembrane region" description="Helical" evidence="1">
    <location>
        <begin position="206"/>
        <end position="225"/>
    </location>
</feature>
<accession>A0A285UXT8</accession>